<protein>
    <submittedName>
        <fullName evidence="1">Uncharacterized protein</fullName>
    </submittedName>
</protein>
<reference evidence="1" key="2">
    <citation type="submission" date="2020-11" db="EMBL/GenBank/DDBJ databases">
        <authorList>
            <person name="McCartney M.A."/>
            <person name="Auch B."/>
            <person name="Kono T."/>
            <person name="Mallez S."/>
            <person name="Becker A."/>
            <person name="Gohl D.M."/>
            <person name="Silverstein K.A.T."/>
            <person name="Koren S."/>
            <person name="Bechman K.B."/>
            <person name="Herman A."/>
            <person name="Abrahante J.E."/>
            <person name="Garbe J."/>
        </authorList>
    </citation>
    <scope>NUCLEOTIDE SEQUENCE</scope>
    <source>
        <strain evidence="1">Duluth1</strain>
        <tissue evidence="1">Whole animal</tissue>
    </source>
</reference>
<organism evidence="1 2">
    <name type="scientific">Dreissena polymorpha</name>
    <name type="common">Zebra mussel</name>
    <name type="synonym">Mytilus polymorpha</name>
    <dbReference type="NCBI Taxonomy" id="45954"/>
    <lineage>
        <taxon>Eukaryota</taxon>
        <taxon>Metazoa</taxon>
        <taxon>Spiralia</taxon>
        <taxon>Lophotrochozoa</taxon>
        <taxon>Mollusca</taxon>
        <taxon>Bivalvia</taxon>
        <taxon>Autobranchia</taxon>
        <taxon>Heteroconchia</taxon>
        <taxon>Euheterodonta</taxon>
        <taxon>Imparidentia</taxon>
        <taxon>Neoheterodontei</taxon>
        <taxon>Myida</taxon>
        <taxon>Dreissenoidea</taxon>
        <taxon>Dreissenidae</taxon>
        <taxon>Dreissena</taxon>
    </lineage>
</organism>
<proteinExistence type="predicted"/>
<keyword evidence="2" id="KW-1185">Reference proteome</keyword>
<dbReference type="AlphaFoldDB" id="A0A9D4MLU4"/>
<dbReference type="Proteomes" id="UP000828390">
    <property type="component" value="Unassembled WGS sequence"/>
</dbReference>
<gene>
    <name evidence="1" type="ORF">DPMN_001507</name>
</gene>
<comment type="caution">
    <text evidence="1">The sequence shown here is derived from an EMBL/GenBank/DDBJ whole genome shotgun (WGS) entry which is preliminary data.</text>
</comment>
<evidence type="ECO:0000313" key="1">
    <source>
        <dbReference type="EMBL" id="KAH3877632.1"/>
    </source>
</evidence>
<evidence type="ECO:0000313" key="2">
    <source>
        <dbReference type="Proteomes" id="UP000828390"/>
    </source>
</evidence>
<name>A0A9D4MLU4_DREPO</name>
<sequence length="68" mass="7380">MVATQTTATPTATPTVTPLAPYKPSVVPEIGICRHKMLSRCHLKKLLYKSKVKPSLFDTHSCPNTSVG</sequence>
<accession>A0A9D4MLU4</accession>
<dbReference type="EMBL" id="JAIWYP010000001">
    <property type="protein sequence ID" value="KAH3877632.1"/>
    <property type="molecule type" value="Genomic_DNA"/>
</dbReference>
<reference evidence="1" key="1">
    <citation type="journal article" date="2019" name="bioRxiv">
        <title>The Genome of the Zebra Mussel, Dreissena polymorpha: A Resource for Invasive Species Research.</title>
        <authorList>
            <person name="McCartney M.A."/>
            <person name="Auch B."/>
            <person name="Kono T."/>
            <person name="Mallez S."/>
            <person name="Zhang Y."/>
            <person name="Obille A."/>
            <person name="Becker A."/>
            <person name="Abrahante J.E."/>
            <person name="Garbe J."/>
            <person name="Badalamenti J.P."/>
            <person name="Herman A."/>
            <person name="Mangelson H."/>
            <person name="Liachko I."/>
            <person name="Sullivan S."/>
            <person name="Sone E.D."/>
            <person name="Koren S."/>
            <person name="Silverstein K.A.T."/>
            <person name="Beckman K.B."/>
            <person name="Gohl D.M."/>
        </authorList>
    </citation>
    <scope>NUCLEOTIDE SEQUENCE</scope>
    <source>
        <strain evidence="1">Duluth1</strain>
        <tissue evidence="1">Whole animal</tissue>
    </source>
</reference>